<dbReference type="PANTHER" id="PTHR48081">
    <property type="entry name" value="AB HYDROLASE SUPERFAMILY PROTEIN C4A8.06C"/>
    <property type="match status" value="1"/>
</dbReference>
<accession>A0A931MIT7</accession>
<keyword evidence="1 3" id="KW-0378">Hydrolase</keyword>
<dbReference type="InterPro" id="IPR029058">
    <property type="entry name" value="AB_hydrolase_fold"/>
</dbReference>
<dbReference type="EMBL" id="JADWYS010000001">
    <property type="protein sequence ID" value="MBG9390362.1"/>
    <property type="molecule type" value="Genomic_DNA"/>
</dbReference>
<gene>
    <name evidence="3" type="ORF">I5803_20195</name>
</gene>
<dbReference type="RefSeq" id="WP_196988103.1">
    <property type="nucleotide sequence ID" value="NZ_JADWYS010000001.1"/>
</dbReference>
<dbReference type="SUPFAM" id="SSF53474">
    <property type="entry name" value="alpha/beta-Hydrolases"/>
    <property type="match status" value="1"/>
</dbReference>
<feature type="domain" description="Alpha/beta hydrolase fold-3" evidence="2">
    <location>
        <begin position="70"/>
        <end position="208"/>
    </location>
</feature>
<evidence type="ECO:0000256" key="1">
    <source>
        <dbReference type="ARBA" id="ARBA00022801"/>
    </source>
</evidence>
<proteinExistence type="predicted"/>
<protein>
    <submittedName>
        <fullName evidence="3">Alpha/beta hydrolase</fullName>
    </submittedName>
</protein>
<name>A0A931MIT7_9BURK</name>
<dbReference type="InterPro" id="IPR013094">
    <property type="entry name" value="AB_hydrolase_3"/>
</dbReference>
<dbReference type="Gene3D" id="3.40.50.1820">
    <property type="entry name" value="alpha/beta hydrolase"/>
    <property type="match status" value="1"/>
</dbReference>
<sequence length="285" mass="31038">MKTSYDSDYLDTQYNNRARVPAHAEHFRRWAADSADAMRSQPRELDVRYGGGPREHLDIFPCADSHAPVLFFIHGGYWRSLDKKEHSFIAPAFTQAGACVVIPNYALCPAVTIPQIVMQMVGALAWTYRNIARHGGDPSRIVVAGHSAGGHLAAMMLSCVWTAYAKDLPPDLVKAALSISGLFDLEPVMHSPYLQSSLHLTAQQVRQASPARLPAPAHGGALHAVVGGDESDEYLRQNESIRKAWGAKAVPVCEALPGLNHFTALESLLSPGSRENGLALKLLRD</sequence>
<dbReference type="GO" id="GO:0016787">
    <property type="term" value="F:hydrolase activity"/>
    <property type="evidence" value="ECO:0007669"/>
    <property type="project" value="UniProtKB-KW"/>
</dbReference>
<organism evidence="3 4">
    <name type="scientific">Caenimonas aquaedulcis</name>
    <dbReference type="NCBI Taxonomy" id="2793270"/>
    <lineage>
        <taxon>Bacteria</taxon>
        <taxon>Pseudomonadati</taxon>
        <taxon>Pseudomonadota</taxon>
        <taxon>Betaproteobacteria</taxon>
        <taxon>Burkholderiales</taxon>
        <taxon>Comamonadaceae</taxon>
        <taxon>Caenimonas</taxon>
    </lineage>
</organism>
<evidence type="ECO:0000313" key="4">
    <source>
        <dbReference type="Proteomes" id="UP000651050"/>
    </source>
</evidence>
<dbReference type="AlphaFoldDB" id="A0A931MIT7"/>
<comment type="caution">
    <text evidence="3">The sequence shown here is derived from an EMBL/GenBank/DDBJ whole genome shotgun (WGS) entry which is preliminary data.</text>
</comment>
<evidence type="ECO:0000259" key="2">
    <source>
        <dbReference type="Pfam" id="PF07859"/>
    </source>
</evidence>
<reference evidence="3" key="1">
    <citation type="submission" date="2020-11" db="EMBL/GenBank/DDBJ databases">
        <title>Bacterial whole genome sequence for Caenimonas sp. DR4.4.</title>
        <authorList>
            <person name="Le V."/>
            <person name="Ko S.-R."/>
            <person name="Ahn C.-Y."/>
            <person name="Oh H.-M."/>
        </authorList>
    </citation>
    <scope>NUCLEOTIDE SEQUENCE</scope>
    <source>
        <strain evidence="3">DR4.4</strain>
    </source>
</reference>
<dbReference type="InterPro" id="IPR050300">
    <property type="entry name" value="GDXG_lipolytic_enzyme"/>
</dbReference>
<keyword evidence="4" id="KW-1185">Reference proteome</keyword>
<evidence type="ECO:0000313" key="3">
    <source>
        <dbReference type="EMBL" id="MBG9390362.1"/>
    </source>
</evidence>
<dbReference type="PANTHER" id="PTHR48081:SF33">
    <property type="entry name" value="KYNURENINE FORMAMIDASE"/>
    <property type="match status" value="1"/>
</dbReference>
<dbReference type="Proteomes" id="UP000651050">
    <property type="component" value="Unassembled WGS sequence"/>
</dbReference>
<dbReference type="Pfam" id="PF07859">
    <property type="entry name" value="Abhydrolase_3"/>
    <property type="match status" value="1"/>
</dbReference>